<protein>
    <submittedName>
        <fullName evidence="1">Uncharacterized protein</fullName>
    </submittedName>
</protein>
<evidence type="ECO:0000313" key="2">
    <source>
        <dbReference type="Proteomes" id="UP000054937"/>
    </source>
</evidence>
<dbReference type="Gene3D" id="3.40.50.150">
    <property type="entry name" value="Vaccinia Virus protein VP39"/>
    <property type="match status" value="1"/>
</dbReference>
<dbReference type="Proteomes" id="UP000054937">
    <property type="component" value="Unassembled WGS sequence"/>
</dbReference>
<dbReference type="AlphaFoldDB" id="A0A0V0QCU5"/>
<dbReference type="PANTHER" id="PTHR23108">
    <property type="entry name" value="METHYLTRANSFERASE-RELATED"/>
    <property type="match status" value="1"/>
</dbReference>
<gene>
    <name evidence="1" type="ORF">PPERSA_05504</name>
</gene>
<dbReference type="OrthoDB" id="46564at2759"/>
<dbReference type="InParanoid" id="A0A0V0QCU5"/>
<comment type="caution">
    <text evidence="1">The sequence shown here is derived from an EMBL/GenBank/DDBJ whole genome shotgun (WGS) entry which is preliminary data.</text>
</comment>
<dbReference type="GO" id="GO:0008276">
    <property type="term" value="F:protein methyltransferase activity"/>
    <property type="evidence" value="ECO:0007669"/>
    <property type="project" value="InterPro"/>
</dbReference>
<dbReference type="PANTHER" id="PTHR23108:SF3">
    <property type="entry name" value="METHYLTRANSFERASE FAMILY PROTEIN"/>
    <property type="match status" value="1"/>
</dbReference>
<dbReference type="InterPro" id="IPR019410">
    <property type="entry name" value="Methyltransf_16"/>
</dbReference>
<organism evidence="1 2">
    <name type="scientific">Pseudocohnilembus persalinus</name>
    <name type="common">Ciliate</name>
    <dbReference type="NCBI Taxonomy" id="266149"/>
    <lineage>
        <taxon>Eukaryota</taxon>
        <taxon>Sar</taxon>
        <taxon>Alveolata</taxon>
        <taxon>Ciliophora</taxon>
        <taxon>Intramacronucleata</taxon>
        <taxon>Oligohymenophorea</taxon>
        <taxon>Scuticociliatia</taxon>
        <taxon>Philasterida</taxon>
        <taxon>Pseudocohnilembidae</taxon>
        <taxon>Pseudocohnilembus</taxon>
    </lineage>
</organism>
<dbReference type="Pfam" id="PF10294">
    <property type="entry name" value="Methyltransf_16"/>
    <property type="match status" value="1"/>
</dbReference>
<dbReference type="EMBL" id="LDAU01000198">
    <property type="protein sequence ID" value="KRX00002.1"/>
    <property type="molecule type" value="Genomic_DNA"/>
</dbReference>
<dbReference type="InterPro" id="IPR029063">
    <property type="entry name" value="SAM-dependent_MTases_sf"/>
</dbReference>
<accession>A0A0V0QCU5</accession>
<dbReference type="InterPro" id="IPR038899">
    <property type="entry name" value="METTL22"/>
</dbReference>
<dbReference type="SUPFAM" id="SSF53335">
    <property type="entry name" value="S-adenosyl-L-methionine-dependent methyltransferases"/>
    <property type="match status" value="1"/>
</dbReference>
<dbReference type="OMA" id="WGNSDHI"/>
<keyword evidence="2" id="KW-1185">Reference proteome</keyword>
<reference evidence="1 2" key="1">
    <citation type="journal article" date="2015" name="Sci. Rep.">
        <title>Genome of the facultative scuticociliatosis pathogen Pseudocohnilembus persalinus provides insight into its virulence through horizontal gene transfer.</title>
        <authorList>
            <person name="Xiong J."/>
            <person name="Wang G."/>
            <person name="Cheng J."/>
            <person name="Tian M."/>
            <person name="Pan X."/>
            <person name="Warren A."/>
            <person name="Jiang C."/>
            <person name="Yuan D."/>
            <person name="Miao W."/>
        </authorList>
    </citation>
    <scope>NUCLEOTIDE SEQUENCE [LARGE SCALE GENOMIC DNA]</scope>
    <source>
        <strain evidence="1">36N120E</strain>
    </source>
</reference>
<proteinExistence type="predicted"/>
<name>A0A0V0QCU5_PSEPJ</name>
<evidence type="ECO:0000313" key="1">
    <source>
        <dbReference type="EMBL" id="KRX00002.1"/>
    </source>
</evidence>
<dbReference type="GO" id="GO:0005634">
    <property type="term" value="C:nucleus"/>
    <property type="evidence" value="ECO:0007669"/>
    <property type="project" value="TreeGrafter"/>
</dbReference>
<sequence length="257" mass="30104">MEQGFDPNMFINTEYELENYEYKGIKQQCYCLKSGSTDYDLTGQIIWRAATQLAEYIIDNQDLFRDKVVLELGAGVGVSGLVCSQFAKKVYITDGNEIVSDLMDKNVQFAQNKNVEAELYLWGKEGDQKFLSTKKDLKIDCIIGADILYWQDSIEPLAETLETYLQLNSDIKIYVASRIRAKWVERQFENQLLKRNLVRIEQFAEGSNRFFLIRKFLDENEKQEKIKQLELQEQESKQQSEKSDQIYLEKHLKTQQK</sequence>